<dbReference type="EMBL" id="WHJE01000110">
    <property type="protein sequence ID" value="KAE8762923.1"/>
    <property type="molecule type" value="Genomic_DNA"/>
</dbReference>
<dbReference type="Proteomes" id="UP000451860">
    <property type="component" value="Unassembled WGS sequence"/>
</dbReference>
<evidence type="ECO:0000313" key="2">
    <source>
        <dbReference type="EMBL" id="KAE8762923.1"/>
    </source>
</evidence>
<sequence length="86" mass="9461">MDLWLQLHEYRAADLVREAEDAHRRRALPRAPRRTGAGVLLAWLAPRLARLEGPPRSGAETPRQAVAEGTRRRAAGRGTSVPCPAC</sequence>
<gene>
    <name evidence="2" type="ORF">GB883_16850</name>
</gene>
<feature type="region of interest" description="Disordered" evidence="1">
    <location>
        <begin position="51"/>
        <end position="86"/>
    </location>
</feature>
<evidence type="ECO:0000313" key="3">
    <source>
        <dbReference type="Proteomes" id="UP000451860"/>
    </source>
</evidence>
<comment type="caution">
    <text evidence="2">The sequence shown here is derived from an EMBL/GenBank/DDBJ whole genome shotgun (WGS) entry which is preliminary data.</text>
</comment>
<organism evidence="2 3">
    <name type="scientific">Georgenia thermotolerans</name>
    <dbReference type="NCBI Taxonomy" id="527326"/>
    <lineage>
        <taxon>Bacteria</taxon>
        <taxon>Bacillati</taxon>
        <taxon>Actinomycetota</taxon>
        <taxon>Actinomycetes</taxon>
        <taxon>Micrococcales</taxon>
        <taxon>Bogoriellaceae</taxon>
        <taxon>Georgenia</taxon>
    </lineage>
</organism>
<accession>A0A7J5ULY1</accession>
<name>A0A7J5ULY1_9MICO</name>
<dbReference type="AlphaFoldDB" id="A0A7J5ULY1"/>
<dbReference type="RefSeq" id="WP_152204503.1">
    <property type="nucleotide sequence ID" value="NZ_VUKF01000056.1"/>
</dbReference>
<reference evidence="2 3" key="1">
    <citation type="submission" date="2019-10" db="EMBL/GenBank/DDBJ databases">
        <title>Georgenia wutianyii sp. nov. and Georgenia yuyongxinii sp. nov. isolated from plateau pika (Ochotona curzoniae) in the Qinghai-Tibet plateau of China.</title>
        <authorList>
            <person name="Tian Z."/>
        </authorList>
    </citation>
    <scope>NUCLEOTIDE SEQUENCE [LARGE SCALE GENOMIC DNA]</scope>
    <source>
        <strain evidence="2 3">DSM 21501</strain>
    </source>
</reference>
<protein>
    <submittedName>
        <fullName evidence="2">Uncharacterized protein</fullName>
    </submittedName>
</protein>
<evidence type="ECO:0000256" key="1">
    <source>
        <dbReference type="SAM" id="MobiDB-lite"/>
    </source>
</evidence>
<proteinExistence type="predicted"/>
<keyword evidence="3" id="KW-1185">Reference proteome</keyword>